<gene>
    <name evidence="1" type="ORF">LIER_13711</name>
</gene>
<evidence type="ECO:0000313" key="1">
    <source>
        <dbReference type="EMBL" id="GAA0156154.1"/>
    </source>
</evidence>
<name>A0AAV3PWD9_LITER</name>
<sequence>MEDDESIALYNNKVKDIAHKVTAIEEAQDLTTMRVDELMDNLTTFEMSLDDGEPSKKKGIALKATSEDVDDDDLVESMNLLAKNFKSLKRECEGFGHIQVECPNYIKKQSKNYYTILIDDNSKEEDDQEEKVSNFVTFAAQTEPPIDDNLHDNSEDEDEMTEEGLLKDYKLLYTKWIELTMIYTKVEIEKGKLKKDNDKLTKIVLDHDEEINNLIAQLTALNKGLKMMN</sequence>
<comment type="caution">
    <text evidence="1">The sequence shown here is derived from an EMBL/GenBank/DDBJ whole genome shotgun (WGS) entry which is preliminary data.</text>
</comment>
<dbReference type="Proteomes" id="UP001454036">
    <property type="component" value="Unassembled WGS sequence"/>
</dbReference>
<proteinExistence type="predicted"/>
<organism evidence="1 2">
    <name type="scientific">Lithospermum erythrorhizon</name>
    <name type="common">Purple gromwell</name>
    <name type="synonym">Lithospermum officinale var. erythrorhizon</name>
    <dbReference type="NCBI Taxonomy" id="34254"/>
    <lineage>
        <taxon>Eukaryota</taxon>
        <taxon>Viridiplantae</taxon>
        <taxon>Streptophyta</taxon>
        <taxon>Embryophyta</taxon>
        <taxon>Tracheophyta</taxon>
        <taxon>Spermatophyta</taxon>
        <taxon>Magnoliopsida</taxon>
        <taxon>eudicotyledons</taxon>
        <taxon>Gunneridae</taxon>
        <taxon>Pentapetalae</taxon>
        <taxon>asterids</taxon>
        <taxon>lamiids</taxon>
        <taxon>Boraginales</taxon>
        <taxon>Boraginaceae</taxon>
        <taxon>Boraginoideae</taxon>
        <taxon>Lithospermeae</taxon>
        <taxon>Lithospermum</taxon>
    </lineage>
</organism>
<evidence type="ECO:0000313" key="2">
    <source>
        <dbReference type="Proteomes" id="UP001454036"/>
    </source>
</evidence>
<evidence type="ECO:0008006" key="3">
    <source>
        <dbReference type="Google" id="ProtNLM"/>
    </source>
</evidence>
<protein>
    <recommendedName>
        <fullName evidence="3">Gag-protease polyprotein</fullName>
    </recommendedName>
</protein>
<dbReference type="AlphaFoldDB" id="A0AAV3PWD9"/>
<dbReference type="EMBL" id="BAABME010002799">
    <property type="protein sequence ID" value="GAA0156154.1"/>
    <property type="molecule type" value="Genomic_DNA"/>
</dbReference>
<keyword evidence="2" id="KW-1185">Reference proteome</keyword>
<reference evidence="1 2" key="1">
    <citation type="submission" date="2024-01" db="EMBL/GenBank/DDBJ databases">
        <title>The complete chloroplast genome sequence of Lithospermum erythrorhizon: insights into the phylogenetic relationship among Boraginaceae species and the maternal lineages of purple gromwells.</title>
        <authorList>
            <person name="Okada T."/>
            <person name="Watanabe K."/>
        </authorList>
    </citation>
    <scope>NUCLEOTIDE SEQUENCE [LARGE SCALE GENOMIC DNA]</scope>
</reference>
<accession>A0AAV3PWD9</accession>